<proteinExistence type="predicted"/>
<dbReference type="AlphaFoldDB" id="A0A5T0XX09"/>
<dbReference type="EMBL" id="AACHBK010000006">
    <property type="protein sequence ID" value="EAK5384613.1"/>
    <property type="molecule type" value="Genomic_DNA"/>
</dbReference>
<protein>
    <submittedName>
        <fullName evidence="1">Uncharacterized protein</fullName>
    </submittedName>
</protein>
<organism evidence="1">
    <name type="scientific">Campylobacter jejuni</name>
    <dbReference type="NCBI Taxonomy" id="197"/>
    <lineage>
        <taxon>Bacteria</taxon>
        <taxon>Pseudomonadati</taxon>
        <taxon>Campylobacterota</taxon>
        <taxon>Epsilonproteobacteria</taxon>
        <taxon>Campylobacterales</taxon>
        <taxon>Campylobacteraceae</taxon>
        <taxon>Campylobacter</taxon>
    </lineage>
</organism>
<dbReference type="RefSeq" id="WP_126211818.1">
    <property type="nucleotide sequence ID" value="NZ_JAKKYE010000003.1"/>
</dbReference>
<comment type="caution">
    <text evidence="1">The sequence shown here is derived from an EMBL/GenBank/DDBJ whole genome shotgun (WGS) entry which is preliminary data.</text>
</comment>
<sequence length="204" mass="24500">MTPQVKINKPSWQEVQNYLKLDEHYALQESALRKLFTKTYPKNDDIDDILIKASSLNDFYSTNIFSIFPVAKHIKNLKIDEKLKNKDLSLVSKIANIKINGVDKNFYSFASKYCSHHQPLFFPIYDCYVDKVLTYFQNKNNFYNFEFNLKNYEIFCDVINKFIDYYELNNFNIKEIDKYLWQLGKVAFPRNYKKQSNKKHNLYK</sequence>
<accession>A0A5T0XX09</accession>
<reference evidence="1" key="1">
    <citation type="submission" date="2018-05" db="EMBL/GenBank/DDBJ databases">
        <authorList>
            <consortium name="PulseNet: The National Subtyping Network for Foodborne Disease Surveillance"/>
            <person name="Tarr C.L."/>
            <person name="Trees E."/>
            <person name="Katz L.S."/>
            <person name="Carleton-Romer H.A."/>
            <person name="Stroika S."/>
            <person name="Kucerova Z."/>
            <person name="Roache K.F."/>
            <person name="Sabol A.L."/>
            <person name="Besser J."/>
            <person name="Gerner-Smidt P."/>
        </authorList>
    </citation>
    <scope>NUCLEOTIDE SEQUENCE</scope>
    <source>
        <strain evidence="1">PNUSAC002059</strain>
    </source>
</reference>
<evidence type="ECO:0000313" key="1">
    <source>
        <dbReference type="EMBL" id="EAK5384613.1"/>
    </source>
</evidence>
<name>A0A5T0XX09_CAMJU</name>
<gene>
    <name evidence="1" type="ORF">CDX23_04875</name>
</gene>